<accession>A0A183BP96</accession>
<dbReference type="Proteomes" id="UP000050741">
    <property type="component" value="Unassembled WGS sequence"/>
</dbReference>
<dbReference type="WBParaSite" id="GPLIN_000243200">
    <property type="protein sequence ID" value="GPLIN_000243200"/>
    <property type="gene ID" value="GPLIN_000243200"/>
</dbReference>
<reference evidence="2" key="2">
    <citation type="submission" date="2016-06" db="UniProtKB">
        <authorList>
            <consortium name="WormBaseParasite"/>
        </authorList>
    </citation>
    <scope>IDENTIFICATION</scope>
</reference>
<name>A0A183BP96_GLOPA</name>
<evidence type="ECO:0000313" key="2">
    <source>
        <dbReference type="WBParaSite" id="GPLIN_000243200"/>
    </source>
</evidence>
<reference evidence="1" key="1">
    <citation type="submission" date="2014-05" db="EMBL/GenBank/DDBJ databases">
        <title>The genome and life-stage specific transcriptomes of Globodera pallida elucidate key aspects of plant parasitism by a cyst nematode.</title>
        <authorList>
            <person name="Cotton J.A."/>
            <person name="Lilley C.J."/>
            <person name="Jones L.M."/>
            <person name="Kikuchi T."/>
            <person name="Reid A.J."/>
            <person name="Thorpe P."/>
            <person name="Tsai I.J."/>
            <person name="Beasley H."/>
            <person name="Blok V."/>
            <person name="Cock P.J.A."/>
            <person name="Van den Akker S.E."/>
            <person name="Holroyd N."/>
            <person name="Hunt M."/>
            <person name="Mantelin S."/>
            <person name="Naghra H."/>
            <person name="Pain A."/>
            <person name="Palomares-Rius J.E."/>
            <person name="Zarowiecki M."/>
            <person name="Berriman M."/>
            <person name="Jones J.T."/>
            <person name="Urwin P.E."/>
        </authorList>
    </citation>
    <scope>NUCLEOTIDE SEQUENCE [LARGE SCALE GENOMIC DNA]</scope>
    <source>
        <strain evidence="1">Lindley</strain>
    </source>
</reference>
<protein>
    <submittedName>
        <fullName evidence="2">VP11</fullName>
    </submittedName>
</protein>
<sequence>MHYLNIWFSDLGSNTAKTVLKKIEEGIDTSKTYHSAQAALSLVNSILKETEIEPQQNSMCLLQDIITGKNYHRKAIEEFEYIIRFDVLKMMVFGSICANITFGGDKPAMDWFQNQLFVTAKAIVDNVKSYISTELNNSFPKIETGVVKTIISEMGLKPPVTDNSTVTVALNTIFNELNEYGNRKFVRQGFVSTNLENETNFAMRCAPENCFSLLDVTGLHVMVTRFNTDIDEVRAIKSYEWLYNVGPKGFSNASFVWGFINTNYNVDKVSVLMSNLENKMFKLTNDDLYRSVAILRGSGRQCGINAVSHAHKIEEYAAFGSVYYHFVGSFWHDCENYFFYFYT</sequence>
<keyword evidence="1" id="KW-1185">Reference proteome</keyword>
<organism evidence="1 2">
    <name type="scientific">Globodera pallida</name>
    <name type="common">Potato cyst nematode worm</name>
    <name type="synonym">Heterodera pallida</name>
    <dbReference type="NCBI Taxonomy" id="36090"/>
    <lineage>
        <taxon>Eukaryota</taxon>
        <taxon>Metazoa</taxon>
        <taxon>Ecdysozoa</taxon>
        <taxon>Nematoda</taxon>
        <taxon>Chromadorea</taxon>
        <taxon>Rhabditida</taxon>
        <taxon>Tylenchina</taxon>
        <taxon>Tylenchomorpha</taxon>
        <taxon>Tylenchoidea</taxon>
        <taxon>Heteroderidae</taxon>
        <taxon>Heteroderinae</taxon>
        <taxon>Globodera</taxon>
    </lineage>
</organism>
<evidence type="ECO:0000313" key="1">
    <source>
        <dbReference type="Proteomes" id="UP000050741"/>
    </source>
</evidence>
<dbReference type="AlphaFoldDB" id="A0A183BP96"/>
<proteinExistence type="predicted"/>